<dbReference type="PROSITE" id="PS51918">
    <property type="entry name" value="RADICAL_SAM"/>
    <property type="match status" value="1"/>
</dbReference>
<dbReference type="Proteomes" id="UP000509448">
    <property type="component" value="Chromosome"/>
</dbReference>
<dbReference type="Gene3D" id="3.80.30.20">
    <property type="entry name" value="tm_1862 like domain"/>
    <property type="match status" value="1"/>
</dbReference>
<dbReference type="KEGG" id="ccai:NAS2_0456"/>
<dbReference type="EMBL" id="AP018732">
    <property type="protein sequence ID" value="BBE41845.1"/>
    <property type="molecule type" value="Genomic_DNA"/>
</dbReference>
<dbReference type="Pfam" id="PF19864">
    <property type="entry name" value="Radical_SAM_N2"/>
    <property type="match status" value="1"/>
</dbReference>
<sequence length="511" mass="56336">MREMNAVRRRSRPGSIKVGLLYPSTYEASLASLAYQSMYYYLNSLPDFVAERFTYDHGTVGLDSGSRLSSMDALLASVHYELDYANIVEMLRSAGVESLRERRRSRPPLIIGGPAAAANPMPISEIADLVVVGDMEPLLPRLVEALARAPESAVEELEGHDGFFHIGAGRVRLVRAEELSLDFHPIAQLQPVDAEPVWGRSLLVESSRGCSRLCRFCMEGNVYFPAIHRPLDQILRIVERGLPANDVERVTFYSLSFFDHPDADSMLRAISELGAQASLPSIRLDTLNADRLRAMSDLGQRTLTVAPESGACRLRRALGKPWPEEELLSVASMAADAGIEVLKLYYMLGLPGEDPDSAEAIAREVLRVKRAAHLRISVSVTPFMPKPHTPLQWAGMEDDGSLTRKIHALTSALRAEGIKVDFYSSRLARIQTAIARGGPEIACPLEGKARGLTWGRAFSACGIDVDARASRLDREEELPWSIVDLPRPMDALRRAADAYWMELEGGDGRCA</sequence>
<protein>
    <recommendedName>
        <fullName evidence="1">Radical SAM core domain-containing protein</fullName>
    </recommendedName>
</protein>
<dbReference type="SMART" id="SM00729">
    <property type="entry name" value="Elp3"/>
    <property type="match status" value="1"/>
</dbReference>
<proteinExistence type="predicted"/>
<dbReference type="OrthoDB" id="2305at2157"/>
<evidence type="ECO:0000313" key="2">
    <source>
        <dbReference type="EMBL" id="BBE41845.1"/>
    </source>
</evidence>
<dbReference type="PANTHER" id="PTHR42731">
    <property type="entry name" value="SLL1084 PROTEIN"/>
    <property type="match status" value="1"/>
</dbReference>
<name>A0A4P2VKV3_9ARCH</name>
<dbReference type="GO" id="GO:0051536">
    <property type="term" value="F:iron-sulfur cluster binding"/>
    <property type="evidence" value="ECO:0007669"/>
    <property type="project" value="InterPro"/>
</dbReference>
<organism evidence="2 3">
    <name type="scientific">Conexivisphaera calida</name>
    <dbReference type="NCBI Taxonomy" id="1874277"/>
    <lineage>
        <taxon>Archaea</taxon>
        <taxon>Nitrososphaerota</taxon>
        <taxon>Conexivisphaeria</taxon>
        <taxon>Conexivisphaerales</taxon>
        <taxon>Conexivisphaeraceae</taxon>
        <taxon>Conexivisphaera</taxon>
    </lineage>
</organism>
<dbReference type="SUPFAM" id="SSF102114">
    <property type="entry name" value="Radical SAM enzymes"/>
    <property type="match status" value="1"/>
</dbReference>
<reference evidence="2 3" key="1">
    <citation type="journal article" date="2019" name="ISME J.">
        <title>Isolation and characterization of a thermophilic sulfur- and iron-reducing thaumarchaeote from a terrestrial acidic hot spring.</title>
        <authorList>
            <person name="Kato S."/>
            <person name="Itoh T."/>
            <person name="Yuki M."/>
            <person name="Nagamori M."/>
            <person name="Ohnishi M."/>
            <person name="Uematsu K."/>
            <person name="Suzuki K."/>
            <person name="Takashina T."/>
            <person name="Ohkuma M."/>
        </authorList>
    </citation>
    <scope>NUCLEOTIDE SEQUENCE [LARGE SCALE GENOMIC DNA]</scope>
    <source>
        <strain evidence="2 3">NAS-02</strain>
    </source>
</reference>
<dbReference type="GO" id="GO:0003824">
    <property type="term" value="F:catalytic activity"/>
    <property type="evidence" value="ECO:0007669"/>
    <property type="project" value="InterPro"/>
</dbReference>
<evidence type="ECO:0000313" key="3">
    <source>
        <dbReference type="Proteomes" id="UP000509448"/>
    </source>
</evidence>
<dbReference type="InterPro" id="IPR007197">
    <property type="entry name" value="rSAM"/>
</dbReference>
<dbReference type="SFLD" id="SFLDS00029">
    <property type="entry name" value="Radical_SAM"/>
    <property type="match status" value="1"/>
</dbReference>
<dbReference type="InterPro" id="IPR006638">
    <property type="entry name" value="Elp3/MiaA/NifB-like_rSAM"/>
</dbReference>
<keyword evidence="3" id="KW-1185">Reference proteome</keyword>
<dbReference type="AlphaFoldDB" id="A0A4P2VKV3"/>
<evidence type="ECO:0000259" key="1">
    <source>
        <dbReference type="PROSITE" id="PS51918"/>
    </source>
</evidence>
<dbReference type="SFLD" id="SFLDG01082">
    <property type="entry name" value="B12-binding_domain_containing"/>
    <property type="match status" value="1"/>
</dbReference>
<accession>A0A4P2VKV3</accession>
<dbReference type="CDD" id="cd01335">
    <property type="entry name" value="Radical_SAM"/>
    <property type="match status" value="1"/>
</dbReference>
<feature type="domain" description="Radical SAM core" evidence="1">
    <location>
        <begin position="196"/>
        <end position="419"/>
    </location>
</feature>
<dbReference type="InterPro" id="IPR058240">
    <property type="entry name" value="rSAM_sf"/>
</dbReference>
<dbReference type="InterPro" id="IPR023404">
    <property type="entry name" value="rSAM_horseshoe"/>
</dbReference>
<dbReference type="InterPro" id="IPR045784">
    <property type="entry name" value="Radical_SAM_N2"/>
</dbReference>
<dbReference type="PANTHER" id="PTHR42731:SF1">
    <property type="entry name" value="RADICAL SAM DOMAIN PROTEIN"/>
    <property type="match status" value="1"/>
</dbReference>
<gene>
    <name evidence="2" type="ORF">NAS2_0456</name>
</gene>
<dbReference type="Pfam" id="PF04055">
    <property type="entry name" value="Radical_SAM"/>
    <property type="match status" value="1"/>
</dbReference>